<evidence type="ECO:0000256" key="3">
    <source>
        <dbReference type="SAM" id="SignalP"/>
    </source>
</evidence>
<feature type="chain" id="PRO_5014883744" description="DUF4139 domain-containing protein" evidence="3">
    <location>
        <begin position="32"/>
        <end position="575"/>
    </location>
</feature>
<evidence type="ECO:0000313" key="6">
    <source>
        <dbReference type="EMBL" id="PJZ69402.1"/>
    </source>
</evidence>
<dbReference type="InterPro" id="IPR025554">
    <property type="entry name" value="DUF4140"/>
</dbReference>
<dbReference type="InterPro" id="IPR011935">
    <property type="entry name" value="CHP02231"/>
</dbReference>
<protein>
    <recommendedName>
        <fullName evidence="10">DUF4139 domain-containing protein</fullName>
    </recommendedName>
</protein>
<feature type="coiled-coil region" evidence="1">
    <location>
        <begin position="172"/>
        <end position="206"/>
    </location>
</feature>
<evidence type="ECO:0000259" key="5">
    <source>
        <dbReference type="Pfam" id="PF13600"/>
    </source>
</evidence>
<proteinExistence type="predicted"/>
<comment type="caution">
    <text evidence="7">The sequence shown here is derived from an EMBL/GenBank/DDBJ whole genome shotgun (WGS) entry which is preliminary data.</text>
</comment>
<evidence type="ECO:0000313" key="9">
    <source>
        <dbReference type="Proteomes" id="UP000231990"/>
    </source>
</evidence>
<feature type="domain" description="DUF4139" evidence="4">
    <location>
        <begin position="235"/>
        <end position="534"/>
    </location>
</feature>
<dbReference type="Proteomes" id="UP000231962">
    <property type="component" value="Unassembled WGS sequence"/>
</dbReference>
<dbReference type="PANTHER" id="PTHR31005:SF8">
    <property type="entry name" value="DUF4139 DOMAIN-CONTAINING PROTEIN"/>
    <property type="match status" value="1"/>
</dbReference>
<accession>A0A2M9ZKE9</accession>
<reference evidence="8 9" key="1">
    <citation type="submission" date="2017-07" db="EMBL/GenBank/DDBJ databases">
        <title>Leptospira spp. isolated from tropical soils.</title>
        <authorList>
            <person name="Thibeaux R."/>
            <person name="Iraola G."/>
            <person name="Ferres I."/>
            <person name="Bierque E."/>
            <person name="Girault D."/>
            <person name="Soupe-Gilbert M.-E."/>
            <person name="Picardeau M."/>
            <person name="Goarant C."/>
        </authorList>
    </citation>
    <scope>NUCLEOTIDE SEQUENCE [LARGE SCALE GENOMIC DNA]</scope>
    <source>
        <strain evidence="7 9">FH1-B-B1</strain>
        <strain evidence="6 8">FH1-B-C1</strain>
    </source>
</reference>
<dbReference type="Pfam" id="PF13600">
    <property type="entry name" value="DUF4140"/>
    <property type="match status" value="1"/>
</dbReference>
<keyword evidence="8" id="KW-1185">Reference proteome</keyword>
<keyword evidence="1" id="KW-0175">Coiled coil</keyword>
<feature type="region of interest" description="Disordered" evidence="2">
    <location>
        <begin position="309"/>
        <end position="329"/>
    </location>
</feature>
<evidence type="ECO:0000259" key="4">
    <source>
        <dbReference type="Pfam" id="PF13598"/>
    </source>
</evidence>
<evidence type="ECO:0000256" key="1">
    <source>
        <dbReference type="SAM" id="Coils"/>
    </source>
</evidence>
<feature type="signal peptide" evidence="3">
    <location>
        <begin position="1"/>
        <end position="31"/>
    </location>
</feature>
<name>A0A2M9ZKE9_9LEPT</name>
<evidence type="ECO:0000313" key="8">
    <source>
        <dbReference type="Proteomes" id="UP000231962"/>
    </source>
</evidence>
<dbReference type="EMBL" id="NPDY01000010">
    <property type="protein sequence ID" value="PJZ69402.1"/>
    <property type="molecule type" value="Genomic_DNA"/>
</dbReference>
<dbReference type="PANTHER" id="PTHR31005">
    <property type="entry name" value="DUF4139 DOMAIN-CONTAINING PROTEIN"/>
    <property type="match status" value="1"/>
</dbReference>
<dbReference type="AlphaFoldDB" id="A0A2M9ZKE9"/>
<dbReference type="OrthoDB" id="9777444at2"/>
<gene>
    <name evidence="6" type="ORF">CH360_11670</name>
    <name evidence="7" type="ORF">CH373_14105</name>
</gene>
<dbReference type="EMBL" id="NPDZ01000009">
    <property type="protein sequence ID" value="PJZ72537.1"/>
    <property type="molecule type" value="Genomic_DNA"/>
</dbReference>
<dbReference type="NCBIfam" id="TIGR02231">
    <property type="entry name" value="mucoidy inhibitor MuiA family protein"/>
    <property type="match status" value="2"/>
</dbReference>
<dbReference type="RefSeq" id="WP_100714216.1">
    <property type="nucleotide sequence ID" value="NZ_NPDY01000010.1"/>
</dbReference>
<sequence>MNTNQMNRKFRIRIFTAFLLIQLAPFSSSWSFEEKDMTKVVGRIGSVVVFSDRALVRRNQEVKIDSESTKIRFVNLPASIIPDSIRTSAEGLNISSVSVRSKPTDESAESEDDPFKKKMDLIQKEIRSENDKKANYQEQLKVLNSMSKLTTAETDKQVRVNAIDLKIWGSSLDFLEQRRSEYQSKIRKSDERIEQLNKDYEVANSAFLRSTNSKRWSDNEVEVICSGKPNTRGTVSIEYLVTNVSWKGIYDLHGSSEGGEFRLESRAAIRQYTGEDWNNVEITISGAKPSVGLFLPPLRPWRVRPGKLSAQGNANKADTVSDEENAVGSESTEGEDLVNFVFRLSNRETIISDNSDHGVAIDSAKLKGTVHHIAIPLLSNFVFLRAKIKNTSKFPLVWNDVKVFMDGSFIGSSTLGTRAAVGQEFEMYLGPDPRMELKRTLLKGEVTEGGLLSKTVQIENQWQIEVSNYTKRPRQVTVYDQYPVSADPNISTKFLGSNNASLKKDENGILVWTLNLKPSEKEKFDFTYSMDIPQTMWASLESMNDDRKSVNDLPASPQNAPYKQKKVYNIERMMK</sequence>
<dbReference type="Pfam" id="PF13598">
    <property type="entry name" value="DUF4139"/>
    <property type="match status" value="1"/>
</dbReference>
<feature type="domain" description="DUF4140" evidence="5">
    <location>
        <begin position="47"/>
        <end position="143"/>
    </location>
</feature>
<keyword evidence="3" id="KW-0732">Signal</keyword>
<dbReference type="Proteomes" id="UP000231990">
    <property type="component" value="Unassembled WGS sequence"/>
</dbReference>
<organism evidence="7 9">
    <name type="scientific">Leptospira perolatii</name>
    <dbReference type="NCBI Taxonomy" id="2023191"/>
    <lineage>
        <taxon>Bacteria</taxon>
        <taxon>Pseudomonadati</taxon>
        <taxon>Spirochaetota</taxon>
        <taxon>Spirochaetia</taxon>
        <taxon>Leptospirales</taxon>
        <taxon>Leptospiraceae</taxon>
        <taxon>Leptospira</taxon>
    </lineage>
</organism>
<evidence type="ECO:0000313" key="7">
    <source>
        <dbReference type="EMBL" id="PJZ72537.1"/>
    </source>
</evidence>
<evidence type="ECO:0008006" key="10">
    <source>
        <dbReference type="Google" id="ProtNLM"/>
    </source>
</evidence>
<dbReference type="InterPro" id="IPR037291">
    <property type="entry name" value="DUF4139"/>
</dbReference>
<evidence type="ECO:0000256" key="2">
    <source>
        <dbReference type="SAM" id="MobiDB-lite"/>
    </source>
</evidence>
<feature type="coiled-coil region" evidence="1">
    <location>
        <begin position="119"/>
        <end position="146"/>
    </location>
</feature>